<gene>
    <name evidence="1" type="ORF">UPYG_G00190910</name>
</gene>
<keyword evidence="2" id="KW-1185">Reference proteome</keyword>
<reference evidence="1 2" key="1">
    <citation type="submission" date="2024-06" db="EMBL/GenBank/DDBJ databases">
        <authorList>
            <person name="Pan Q."/>
            <person name="Wen M."/>
            <person name="Jouanno E."/>
            <person name="Zahm M."/>
            <person name="Klopp C."/>
            <person name="Cabau C."/>
            <person name="Louis A."/>
            <person name="Berthelot C."/>
            <person name="Parey E."/>
            <person name="Roest Crollius H."/>
            <person name="Montfort J."/>
            <person name="Robinson-Rechavi M."/>
            <person name="Bouchez O."/>
            <person name="Lampietro C."/>
            <person name="Lopez Roques C."/>
            <person name="Donnadieu C."/>
            <person name="Postlethwait J."/>
            <person name="Bobe J."/>
            <person name="Verreycken H."/>
            <person name="Guiguen Y."/>
        </authorList>
    </citation>
    <scope>NUCLEOTIDE SEQUENCE [LARGE SCALE GENOMIC DNA]</scope>
    <source>
        <strain evidence="1">Up_M1</strain>
        <tissue evidence="1">Testis</tissue>
    </source>
</reference>
<proteinExistence type="predicted"/>
<accession>A0ABD0WXG5</accession>
<name>A0ABD0WXG5_UMBPY</name>
<dbReference type="Proteomes" id="UP001557470">
    <property type="component" value="Unassembled WGS sequence"/>
</dbReference>
<protein>
    <submittedName>
        <fullName evidence="1">Uncharacterized protein</fullName>
    </submittedName>
</protein>
<evidence type="ECO:0000313" key="1">
    <source>
        <dbReference type="EMBL" id="KAL0979870.1"/>
    </source>
</evidence>
<organism evidence="1 2">
    <name type="scientific">Umbra pygmaea</name>
    <name type="common">Eastern mudminnow</name>
    <dbReference type="NCBI Taxonomy" id="75934"/>
    <lineage>
        <taxon>Eukaryota</taxon>
        <taxon>Metazoa</taxon>
        <taxon>Chordata</taxon>
        <taxon>Craniata</taxon>
        <taxon>Vertebrata</taxon>
        <taxon>Euteleostomi</taxon>
        <taxon>Actinopterygii</taxon>
        <taxon>Neopterygii</taxon>
        <taxon>Teleostei</taxon>
        <taxon>Protacanthopterygii</taxon>
        <taxon>Esociformes</taxon>
        <taxon>Umbridae</taxon>
        <taxon>Umbra</taxon>
    </lineage>
</organism>
<dbReference type="EMBL" id="JAGEUA010000005">
    <property type="protein sequence ID" value="KAL0979870.1"/>
    <property type="molecule type" value="Genomic_DNA"/>
</dbReference>
<comment type="caution">
    <text evidence="1">The sequence shown here is derived from an EMBL/GenBank/DDBJ whole genome shotgun (WGS) entry which is preliminary data.</text>
</comment>
<sequence length="105" mass="11552">MKCQSASEELKGGDIERHASLDRLCAANKKCVCVPVRQCFAPPLRASLRSHSLFLGDISRTTVTFPTTQGHVLTLSGRRISTCTTRRRTDSIVIFCGLLLICKNS</sequence>
<dbReference type="AlphaFoldDB" id="A0ABD0WXG5"/>
<evidence type="ECO:0000313" key="2">
    <source>
        <dbReference type="Proteomes" id="UP001557470"/>
    </source>
</evidence>